<evidence type="ECO:0000313" key="2">
    <source>
        <dbReference type="Proteomes" id="UP001058074"/>
    </source>
</evidence>
<name>A0ACB5R7J7_9CLOT</name>
<dbReference type="Proteomes" id="UP001058074">
    <property type="component" value="Unassembled WGS sequence"/>
</dbReference>
<evidence type="ECO:0000313" key="1">
    <source>
        <dbReference type="EMBL" id="GKX64984.1"/>
    </source>
</evidence>
<accession>A0ACB5R7J7</accession>
<reference evidence="1" key="1">
    <citation type="journal article" date="2025" name="Int. J. Syst. Evol. Microbiol.">
        <title>Inconstantimicrobium mannanitabidum sp. nov., a novel member of the family Clostridiaceae isolated from anoxic soil under the treatment of reductive soil disinfestation.</title>
        <authorList>
            <person name="Ueki A."/>
            <person name="Tonouchi A."/>
            <person name="Honma S."/>
            <person name="Kaku N."/>
            <person name="Ueki K."/>
        </authorList>
    </citation>
    <scope>NUCLEOTIDE SEQUENCE</scope>
    <source>
        <strain evidence="1">TW13</strain>
    </source>
</reference>
<proteinExistence type="predicted"/>
<gene>
    <name evidence="1" type="ORF">rsdtw13_02420</name>
</gene>
<keyword evidence="2" id="KW-1185">Reference proteome</keyword>
<organism evidence="1 2">
    <name type="scientific">Inconstantimicrobium mannanitabidum</name>
    <dbReference type="NCBI Taxonomy" id="1604901"/>
    <lineage>
        <taxon>Bacteria</taxon>
        <taxon>Bacillati</taxon>
        <taxon>Bacillota</taxon>
        <taxon>Clostridia</taxon>
        <taxon>Eubacteriales</taxon>
        <taxon>Clostridiaceae</taxon>
        <taxon>Inconstantimicrobium</taxon>
    </lineage>
</organism>
<comment type="caution">
    <text evidence="1">The sequence shown here is derived from an EMBL/GenBank/DDBJ whole genome shotgun (WGS) entry which is preliminary data.</text>
</comment>
<protein>
    <submittedName>
        <fullName evidence="1">Aminoglycoside phosphotransferase</fullName>
    </submittedName>
</protein>
<sequence length="290" mass="33737">MNSLLGKCIGQGGCAEVFEWGEDRAIKLFRSNIDEYAVNKEYNNMVVAWKSGLPTYRPYERIDLDGRLGIIYERIIGQSFMERFIQEDIIFNDMKSNLTEEDKKLLDCKDNDIRTTARILYEIHQKSIDGMPNQIEDIKGNISRPAYLSEEEKCKIYNYIDTLPIKNCLCHGDPNPGNFIMRDDKPVIIDWMDAATGNPAADIAQYVIMMRYAVLPPETPQNFVNYLHLIREFVIDMFLDEYMKISGMKYEEIQQWMLPMIAAKLHADAICDEEKKTLINVLREKLKYIS</sequence>
<dbReference type="EMBL" id="BROD01000001">
    <property type="protein sequence ID" value="GKX64984.1"/>
    <property type="molecule type" value="Genomic_DNA"/>
</dbReference>